<sequence>MDHKITCSYHQPLNEGYTHPKTLYKFTKKLVFVHSVFKYMIERANSFTQFVVFCHLFNFLSQIIAMIEIFDLKRQNKQQKQKDQKERRKINFMKKKNKQIKKHTRNKPNIKFFSLHWKVAQQKKKRQVNKRTQRKKSNCKPALPKREESRKKKVDRTWVVKGKERRYKQKETCKQKGLKGLIFFFFEQ</sequence>
<feature type="compositionally biased region" description="Basic and acidic residues" evidence="1">
    <location>
        <begin position="144"/>
        <end position="154"/>
    </location>
</feature>
<keyword evidence="2" id="KW-0812">Transmembrane</keyword>
<proteinExistence type="predicted"/>
<feature type="compositionally biased region" description="Basic residues" evidence="1">
    <location>
        <begin position="124"/>
        <end position="138"/>
    </location>
</feature>
<reference evidence="3 4" key="1">
    <citation type="journal article" date="2013" name="Curr. Biol.">
        <title>The Genome of the Foraminiferan Reticulomyxa filosa.</title>
        <authorList>
            <person name="Glockner G."/>
            <person name="Hulsmann N."/>
            <person name="Schleicher M."/>
            <person name="Noegel A.A."/>
            <person name="Eichinger L."/>
            <person name="Gallinger C."/>
            <person name="Pawlowski J."/>
            <person name="Sierra R."/>
            <person name="Euteneuer U."/>
            <person name="Pillet L."/>
            <person name="Moustafa A."/>
            <person name="Platzer M."/>
            <person name="Groth M."/>
            <person name="Szafranski K."/>
            <person name="Schliwa M."/>
        </authorList>
    </citation>
    <scope>NUCLEOTIDE SEQUENCE [LARGE SCALE GENOMIC DNA]</scope>
</reference>
<accession>X6MZB6</accession>
<protein>
    <submittedName>
        <fullName evidence="3">Uncharacterized protein</fullName>
    </submittedName>
</protein>
<organism evidence="3 4">
    <name type="scientific">Reticulomyxa filosa</name>
    <dbReference type="NCBI Taxonomy" id="46433"/>
    <lineage>
        <taxon>Eukaryota</taxon>
        <taxon>Sar</taxon>
        <taxon>Rhizaria</taxon>
        <taxon>Retaria</taxon>
        <taxon>Foraminifera</taxon>
        <taxon>Monothalamids</taxon>
        <taxon>Reticulomyxidae</taxon>
        <taxon>Reticulomyxa</taxon>
    </lineage>
</organism>
<evidence type="ECO:0000256" key="2">
    <source>
        <dbReference type="SAM" id="Phobius"/>
    </source>
</evidence>
<comment type="caution">
    <text evidence="3">The sequence shown here is derived from an EMBL/GenBank/DDBJ whole genome shotgun (WGS) entry which is preliminary data.</text>
</comment>
<keyword evidence="2" id="KW-0472">Membrane</keyword>
<keyword evidence="2" id="KW-1133">Transmembrane helix</keyword>
<gene>
    <name evidence="3" type="ORF">RFI_18055</name>
</gene>
<dbReference type="Proteomes" id="UP000023152">
    <property type="component" value="Unassembled WGS sequence"/>
</dbReference>
<evidence type="ECO:0000313" key="3">
    <source>
        <dbReference type="EMBL" id="ETO19176.1"/>
    </source>
</evidence>
<name>X6MZB6_RETFI</name>
<feature type="region of interest" description="Disordered" evidence="1">
    <location>
        <begin position="124"/>
        <end position="154"/>
    </location>
</feature>
<dbReference type="AlphaFoldDB" id="X6MZB6"/>
<dbReference type="EMBL" id="ASPP01013950">
    <property type="protein sequence ID" value="ETO19176.1"/>
    <property type="molecule type" value="Genomic_DNA"/>
</dbReference>
<evidence type="ECO:0000256" key="1">
    <source>
        <dbReference type="SAM" id="MobiDB-lite"/>
    </source>
</evidence>
<evidence type="ECO:0000313" key="4">
    <source>
        <dbReference type="Proteomes" id="UP000023152"/>
    </source>
</evidence>
<feature type="transmembrane region" description="Helical" evidence="2">
    <location>
        <begin position="47"/>
        <end position="70"/>
    </location>
</feature>
<keyword evidence="4" id="KW-1185">Reference proteome</keyword>